<evidence type="ECO:0000256" key="7">
    <source>
        <dbReference type="ARBA" id="ARBA00022679"/>
    </source>
</evidence>
<reference evidence="14" key="1">
    <citation type="journal article" date="2019" name="Int. J. Syst. Evol. Microbiol.">
        <title>The Global Catalogue of Microorganisms (GCM) 10K type strain sequencing project: providing services to taxonomists for standard genome sequencing and annotation.</title>
        <authorList>
            <consortium name="The Broad Institute Genomics Platform"/>
            <consortium name="The Broad Institute Genome Sequencing Center for Infectious Disease"/>
            <person name="Wu L."/>
            <person name="Ma J."/>
        </authorList>
    </citation>
    <scope>NUCLEOTIDE SEQUENCE [LARGE SCALE GENOMIC DNA]</scope>
    <source>
        <strain evidence="14">CGMCC 1.16305</strain>
    </source>
</reference>
<dbReference type="Gene3D" id="3.30.470.10">
    <property type="match status" value="1"/>
</dbReference>
<evidence type="ECO:0000313" key="13">
    <source>
        <dbReference type="EMBL" id="MFC7392790.1"/>
    </source>
</evidence>
<dbReference type="InterPro" id="IPR005784">
    <property type="entry name" value="D_amino_transT"/>
</dbReference>
<dbReference type="InterPro" id="IPR018300">
    <property type="entry name" value="Aminotrans_IV_CS"/>
</dbReference>
<evidence type="ECO:0000256" key="11">
    <source>
        <dbReference type="RuleBase" id="RU004516"/>
    </source>
</evidence>
<proteinExistence type="inferred from homology"/>
<protein>
    <recommendedName>
        <fullName evidence="5 12">D-alanine aminotransferase</fullName>
        <ecNumber evidence="4 12">2.6.1.21</ecNumber>
    </recommendedName>
</protein>
<dbReference type="EMBL" id="JBHTCO010000005">
    <property type="protein sequence ID" value="MFC7392790.1"/>
    <property type="molecule type" value="Genomic_DNA"/>
</dbReference>
<comment type="function">
    <text evidence="12">Acts on the D-isomers of alanine, leucine, aspartate, glutamate, aminobutyrate, norvaline and asparagine. The enzyme transfers an amino group from a substrate D-amino acid to the pyridoxal phosphate cofactor to form pyridoxamine and an alpha-keto acid in the first half-reaction.</text>
</comment>
<evidence type="ECO:0000256" key="10">
    <source>
        <dbReference type="RuleBase" id="RU004106"/>
    </source>
</evidence>
<evidence type="ECO:0000256" key="6">
    <source>
        <dbReference type="ARBA" id="ARBA00022576"/>
    </source>
</evidence>
<evidence type="ECO:0000256" key="1">
    <source>
        <dbReference type="ARBA" id="ARBA00001933"/>
    </source>
</evidence>
<dbReference type="GO" id="GO:0047810">
    <property type="term" value="F:D-alanine-2-oxoglutarate aminotransferase activity"/>
    <property type="evidence" value="ECO:0007669"/>
    <property type="project" value="UniProtKB-EC"/>
</dbReference>
<keyword evidence="14" id="KW-1185">Reference proteome</keyword>
<name>A0ABW2PYJ2_9BACL</name>
<dbReference type="Gene3D" id="3.20.10.10">
    <property type="entry name" value="D-amino Acid Aminotransferase, subunit A, domain 2"/>
    <property type="match status" value="1"/>
</dbReference>
<dbReference type="InterPro" id="IPR050571">
    <property type="entry name" value="Class-IV_PLP-Dep_Aminotrnsfr"/>
</dbReference>
<evidence type="ECO:0000256" key="9">
    <source>
        <dbReference type="ARBA" id="ARBA00047911"/>
    </source>
</evidence>
<dbReference type="SUPFAM" id="SSF56752">
    <property type="entry name" value="D-aminoacid aminotransferase-like PLP-dependent enzymes"/>
    <property type="match status" value="1"/>
</dbReference>
<comment type="caution">
    <text evidence="13">The sequence shown here is derived from an EMBL/GenBank/DDBJ whole genome shotgun (WGS) entry which is preliminary data.</text>
</comment>
<dbReference type="CDD" id="cd01558">
    <property type="entry name" value="D-AAT_like"/>
    <property type="match status" value="1"/>
</dbReference>
<organism evidence="13 14">
    <name type="scientific">Scopulibacillus cellulosilyticus</name>
    <dbReference type="NCBI Taxonomy" id="2665665"/>
    <lineage>
        <taxon>Bacteria</taxon>
        <taxon>Bacillati</taxon>
        <taxon>Bacillota</taxon>
        <taxon>Bacilli</taxon>
        <taxon>Bacillales</taxon>
        <taxon>Sporolactobacillaceae</taxon>
        <taxon>Scopulibacillus</taxon>
    </lineage>
</organism>
<comment type="similarity">
    <text evidence="2 10">Belongs to the class-IV pyridoxal-phosphate-dependent aminotransferase family.</text>
</comment>
<accession>A0ABW2PYJ2</accession>
<dbReference type="Pfam" id="PF01063">
    <property type="entry name" value="Aminotran_4"/>
    <property type="match status" value="1"/>
</dbReference>
<dbReference type="NCBIfam" id="NF005209">
    <property type="entry name" value="PRK06680.1"/>
    <property type="match status" value="1"/>
</dbReference>
<comment type="catalytic activity">
    <reaction evidence="9 12">
        <text>D-alanine + 2-oxoglutarate = D-glutamate + pyruvate</text>
        <dbReference type="Rhea" id="RHEA:15869"/>
        <dbReference type="ChEBI" id="CHEBI:15361"/>
        <dbReference type="ChEBI" id="CHEBI:16810"/>
        <dbReference type="ChEBI" id="CHEBI:29986"/>
        <dbReference type="ChEBI" id="CHEBI:57416"/>
        <dbReference type="EC" id="2.6.1.21"/>
    </reaction>
</comment>
<dbReference type="InterPro" id="IPR001544">
    <property type="entry name" value="Aminotrans_IV"/>
</dbReference>
<dbReference type="PANTHER" id="PTHR42743">
    <property type="entry name" value="AMINO-ACID AMINOTRANSFERASE"/>
    <property type="match status" value="1"/>
</dbReference>
<keyword evidence="8 11" id="KW-0663">Pyridoxal phosphate</keyword>
<comment type="subunit">
    <text evidence="3">Homodimer.</text>
</comment>
<keyword evidence="6 13" id="KW-0032">Aminotransferase</keyword>
<dbReference type="PANTHER" id="PTHR42743:SF10">
    <property type="entry name" value="D-ALANINE AMINOTRANSFERASE"/>
    <property type="match status" value="1"/>
</dbReference>
<gene>
    <name evidence="13" type="primary">dat</name>
    <name evidence="13" type="ORF">ACFQRG_07295</name>
</gene>
<evidence type="ECO:0000256" key="3">
    <source>
        <dbReference type="ARBA" id="ARBA00011738"/>
    </source>
</evidence>
<evidence type="ECO:0000313" key="14">
    <source>
        <dbReference type="Proteomes" id="UP001596505"/>
    </source>
</evidence>
<evidence type="ECO:0000256" key="2">
    <source>
        <dbReference type="ARBA" id="ARBA00009320"/>
    </source>
</evidence>
<sequence>MILYNGQFVEREEVSIDIEDRGYQFGDGVYEVIRVYQGQCFAMKEHLDRLERSSKEIKLDCPISRMKLEDNINQLIKKDRLTNGIVYLQITRGAAKRTHQFPEHAKSVLTAYTSEMERPLANLQNGINTKLVDDFRWLRCDIKSLNLLGNVLAKQEAQENQCYEAILHRQGTVTEGSSSNVFIVKNGKLYTHPANNFILNGITRQYVLRFAKEEHFEVIENTFSTEELLKADEVFITSTTSEISPVVKIDDQIIGEGRPGIVTAALQKKFEEEINKLVSHVS</sequence>
<keyword evidence="7 13" id="KW-0808">Transferase</keyword>
<dbReference type="InterPro" id="IPR043131">
    <property type="entry name" value="BCAT-like_N"/>
</dbReference>
<dbReference type="EC" id="2.6.1.21" evidence="4 12"/>
<dbReference type="RefSeq" id="WP_380965199.1">
    <property type="nucleotide sequence ID" value="NZ_JBHTCO010000005.1"/>
</dbReference>
<evidence type="ECO:0000256" key="4">
    <source>
        <dbReference type="ARBA" id="ARBA00012874"/>
    </source>
</evidence>
<dbReference type="NCBIfam" id="TIGR01121">
    <property type="entry name" value="D_amino_aminoT"/>
    <property type="match status" value="1"/>
</dbReference>
<evidence type="ECO:0000256" key="12">
    <source>
        <dbReference type="RuleBase" id="RU004520"/>
    </source>
</evidence>
<comment type="cofactor">
    <cofactor evidence="1 11">
        <name>pyridoxal 5'-phosphate</name>
        <dbReference type="ChEBI" id="CHEBI:597326"/>
    </cofactor>
</comment>
<dbReference type="InterPro" id="IPR036038">
    <property type="entry name" value="Aminotransferase-like"/>
</dbReference>
<evidence type="ECO:0000256" key="5">
    <source>
        <dbReference type="ARBA" id="ARBA00021779"/>
    </source>
</evidence>
<evidence type="ECO:0000256" key="8">
    <source>
        <dbReference type="ARBA" id="ARBA00022898"/>
    </source>
</evidence>
<dbReference type="Proteomes" id="UP001596505">
    <property type="component" value="Unassembled WGS sequence"/>
</dbReference>
<dbReference type="InterPro" id="IPR043132">
    <property type="entry name" value="BCAT-like_C"/>
</dbReference>
<dbReference type="PROSITE" id="PS00770">
    <property type="entry name" value="AA_TRANSFER_CLASS_4"/>
    <property type="match status" value="1"/>
</dbReference>